<keyword evidence="1" id="KW-0732">Signal</keyword>
<accession>A0A1Q6FCD2</accession>
<reference evidence="3 4" key="1">
    <citation type="journal article" date="2016" name="Nat. Biotechnol.">
        <title>Measurement of bacterial replication rates in microbial communities.</title>
        <authorList>
            <person name="Brown C.T."/>
            <person name="Olm M.R."/>
            <person name="Thomas B.C."/>
            <person name="Banfield J.F."/>
        </authorList>
    </citation>
    <scope>NUCLEOTIDE SEQUENCE [LARGE SCALE GENOMIC DNA]</scope>
    <source>
        <strain evidence="3">CAG:67_53_122</strain>
    </source>
</reference>
<evidence type="ECO:0000313" key="3">
    <source>
        <dbReference type="EMBL" id="OKY96538.1"/>
    </source>
</evidence>
<dbReference type="Proteomes" id="UP000187417">
    <property type="component" value="Unassembled WGS sequence"/>
</dbReference>
<dbReference type="Gene3D" id="3.40.1420.30">
    <property type="match status" value="1"/>
</dbReference>
<evidence type="ECO:0000259" key="2">
    <source>
        <dbReference type="Pfam" id="PF11396"/>
    </source>
</evidence>
<protein>
    <recommendedName>
        <fullName evidence="2">Putative beta-lactamase-inhibitor-like PepSY-like domain-containing protein</fullName>
    </recommendedName>
</protein>
<dbReference type="GeneID" id="73804196"/>
<sequence length="144" mass="16602">MKKIVVLFVSMLVLATTASAGNDKPIQVSQLPQTAQQFIKKYFGDRKVAFAKEESDFRKSYEIAFKNGDKIEFDRKGEWTDIDCKYSAVPTGIIPAPIAKYVADNYPDNKIVQIERDTRSTEVKLDNRMEIKFDKQHRVIEMDF</sequence>
<dbReference type="EMBL" id="MNQH01000001">
    <property type="protein sequence ID" value="OKY96538.1"/>
    <property type="molecule type" value="Genomic_DNA"/>
</dbReference>
<dbReference type="InterPro" id="IPR021533">
    <property type="entry name" value="PepSY-like"/>
</dbReference>
<evidence type="ECO:0000256" key="1">
    <source>
        <dbReference type="SAM" id="SignalP"/>
    </source>
</evidence>
<evidence type="ECO:0000313" key="4">
    <source>
        <dbReference type="Proteomes" id="UP000187417"/>
    </source>
</evidence>
<dbReference type="SUPFAM" id="SSF160574">
    <property type="entry name" value="BT0923-like"/>
    <property type="match status" value="1"/>
</dbReference>
<comment type="caution">
    <text evidence="3">The sequence shown here is derived from an EMBL/GenBank/DDBJ whole genome shotgun (WGS) entry which is preliminary data.</text>
</comment>
<proteinExistence type="predicted"/>
<feature type="chain" id="PRO_5010378959" description="Putative beta-lactamase-inhibitor-like PepSY-like domain-containing protein" evidence="1">
    <location>
        <begin position="21"/>
        <end position="144"/>
    </location>
</feature>
<feature type="signal peptide" evidence="1">
    <location>
        <begin position="1"/>
        <end position="20"/>
    </location>
</feature>
<feature type="domain" description="Putative beta-lactamase-inhibitor-like PepSY-like" evidence="2">
    <location>
        <begin position="59"/>
        <end position="140"/>
    </location>
</feature>
<dbReference type="AlphaFoldDB" id="A0A1Q6FCD2"/>
<gene>
    <name evidence="3" type="ORF">BHV66_00205</name>
</gene>
<dbReference type="RefSeq" id="WP_004330156.1">
    <property type="nucleotide sequence ID" value="NZ_BAAFKT010000018.1"/>
</dbReference>
<organism evidence="3 4">
    <name type="scientific">Alistipes putredinis</name>
    <dbReference type="NCBI Taxonomy" id="28117"/>
    <lineage>
        <taxon>Bacteria</taxon>
        <taxon>Pseudomonadati</taxon>
        <taxon>Bacteroidota</taxon>
        <taxon>Bacteroidia</taxon>
        <taxon>Bacteroidales</taxon>
        <taxon>Rikenellaceae</taxon>
        <taxon>Alistipes</taxon>
    </lineage>
</organism>
<dbReference type="STRING" id="28117.BHV66_00205"/>
<name>A0A1Q6FCD2_9BACT</name>
<dbReference type="Pfam" id="PF11396">
    <property type="entry name" value="PepSY_like"/>
    <property type="match status" value="1"/>
</dbReference>